<gene>
    <name evidence="2" type="ORF">HLASA_0345</name>
    <name evidence="1" type="ORF">HLASF_0346</name>
</gene>
<sequence>METTRMKLARPTDIEILEELADGRRNTAANLSYHLEKDRSYINTRLPVLADYGLLERVGPSPNSGLYEITAKGRLVCEHAERMDDEGLDFDAFIEEKVAETES</sequence>
<evidence type="ECO:0000313" key="3">
    <source>
        <dbReference type="Proteomes" id="UP000060390"/>
    </source>
</evidence>
<reference evidence="3" key="2">
    <citation type="submission" date="2015-05" db="EMBL/GenBank/DDBJ databases">
        <title>Complete genome sequence of Halanaeroarchaeum sulfurireducens type strain M27-SA2, a sulfate-reducer haloarchaeon from marine anoxic lake Medee.</title>
        <authorList>
            <person name="Messina E."/>
            <person name="Kublanov I.V."/>
            <person name="Toshchakov S."/>
            <person name="Arcadi E."/>
            <person name="La Spada G."/>
            <person name="La Cono V."/>
            <person name="Yakimov M.M."/>
        </authorList>
    </citation>
    <scope>NUCLEOTIDE SEQUENCE [LARGE SCALE GENOMIC DNA]</scope>
    <source>
        <strain evidence="3">M27-SA2</strain>
    </source>
</reference>
<dbReference type="EMBL" id="CP008874">
    <property type="protein sequence ID" value="AKH96852.1"/>
    <property type="molecule type" value="Genomic_DNA"/>
</dbReference>
<accession>A0A0F7P804</accession>
<evidence type="ECO:0000313" key="1">
    <source>
        <dbReference type="EMBL" id="AKH96852.1"/>
    </source>
</evidence>
<dbReference type="Proteomes" id="UP000060390">
    <property type="component" value="Chromosome"/>
</dbReference>
<dbReference type="SUPFAM" id="SSF46785">
    <property type="entry name" value="Winged helix' DNA-binding domain"/>
    <property type="match status" value="1"/>
</dbReference>
<dbReference type="Proteomes" id="UP000069906">
    <property type="component" value="Chromosome"/>
</dbReference>
<name>A0A0F7P804_9EURY</name>
<evidence type="ECO:0008006" key="5">
    <source>
        <dbReference type="Google" id="ProtNLM"/>
    </source>
</evidence>
<dbReference type="InterPro" id="IPR036390">
    <property type="entry name" value="WH_DNA-bd_sf"/>
</dbReference>
<evidence type="ECO:0000313" key="2">
    <source>
        <dbReference type="EMBL" id="ALG81254.1"/>
    </source>
</evidence>
<protein>
    <recommendedName>
        <fullName evidence="5">Phage PhiH1 repressor protein</fullName>
    </recommendedName>
</protein>
<keyword evidence="4" id="KW-1185">Reference proteome</keyword>
<organism evidence="1 4">
    <name type="scientific">Halanaeroarchaeum sulfurireducens</name>
    <dbReference type="NCBI Taxonomy" id="1604004"/>
    <lineage>
        <taxon>Archaea</taxon>
        <taxon>Methanobacteriati</taxon>
        <taxon>Methanobacteriota</taxon>
        <taxon>Stenosarchaea group</taxon>
        <taxon>Halobacteria</taxon>
        <taxon>Halobacteriales</taxon>
        <taxon>Halobacteriaceae</taxon>
        <taxon>Halanaeroarchaeum</taxon>
    </lineage>
</organism>
<dbReference type="Gene3D" id="1.10.10.10">
    <property type="entry name" value="Winged helix-like DNA-binding domain superfamily/Winged helix DNA-binding domain"/>
    <property type="match status" value="1"/>
</dbReference>
<dbReference type="HOGENOM" id="CLU_171547_0_0_2"/>
<dbReference type="InterPro" id="IPR036388">
    <property type="entry name" value="WH-like_DNA-bd_sf"/>
</dbReference>
<reference evidence="1 4" key="1">
    <citation type="journal article" date="2015" name="ISME J.">
        <title>Elemental sulfur and acetate can support life of a novel strictly anaerobic haloarchaeon.</title>
        <authorList>
            <person name="Sorokin D.Y."/>
            <person name="Kublanov I.V."/>
            <person name="Gavrilov S.N."/>
            <person name="Rojo D."/>
            <person name="Roman P."/>
            <person name="Golyshin P.N."/>
            <person name="Slepak V.Z."/>
            <person name="Smedile F."/>
            <person name="Ferrer M."/>
            <person name="Messina E."/>
            <person name="La Cono V."/>
            <person name="Yakimov M.M."/>
        </authorList>
    </citation>
    <scope>NUCLEOTIDE SEQUENCE [LARGE SCALE GENOMIC DNA]</scope>
    <source>
        <strain evidence="1 4">HSR2</strain>
    </source>
</reference>
<reference evidence="2 3" key="3">
    <citation type="journal article" date="2016" name="Stand. Genomic Sci.">
        <title>Complete genome sequence of 'Halanaeroarchaeum sulfurireducens' M27-SA2, a sulfur-reducing and acetate-oxidizing haloarchaeon from the deep-sea hypersaline anoxic lake Medee.</title>
        <authorList>
            <person name="Messina E."/>
            <person name="Sorokin D.Y."/>
            <person name="Kublanov I.V."/>
            <person name="Toshchakov S."/>
            <person name="Lopatina A."/>
            <person name="Arcadi E."/>
            <person name="Smedile F."/>
            <person name="La Spada G."/>
            <person name="La Cono V."/>
            <person name="Yakimov M.M."/>
        </authorList>
    </citation>
    <scope>NUCLEOTIDE SEQUENCE [LARGE SCALE GENOMIC DNA]</scope>
    <source>
        <strain evidence="2 3">M27-SA2</strain>
    </source>
</reference>
<evidence type="ECO:0000313" key="4">
    <source>
        <dbReference type="Proteomes" id="UP000069906"/>
    </source>
</evidence>
<dbReference type="AlphaFoldDB" id="A0A0F7P804"/>
<dbReference type="STRING" id="1604004.HLASA_0345"/>
<dbReference type="KEGG" id="hsf:HLASA_0345"/>
<dbReference type="EMBL" id="CP011564">
    <property type="protein sequence ID" value="ALG81254.1"/>
    <property type="molecule type" value="Genomic_DNA"/>
</dbReference>
<proteinExistence type="predicted"/>
<dbReference type="PATRIC" id="fig|1604004.4.peg.364"/>
<dbReference type="KEGG" id="hsu:HLASF_0346"/>